<keyword evidence="2" id="KW-1185">Reference proteome</keyword>
<evidence type="ECO:0000313" key="1">
    <source>
        <dbReference type="EMBL" id="MBB3119018.1"/>
    </source>
</evidence>
<dbReference type="InterPro" id="IPR014871">
    <property type="entry name" value="dUTPase/dCTP_pyrophosphatase"/>
</dbReference>
<evidence type="ECO:0008006" key="3">
    <source>
        <dbReference type="Google" id="ProtNLM"/>
    </source>
</evidence>
<comment type="caution">
    <text evidence="1">The sequence shown here is derived from an EMBL/GenBank/DDBJ whole genome shotgun (WGS) entry which is preliminary data.</text>
</comment>
<dbReference type="Gene3D" id="1.10.4010.10">
    <property type="entry name" value="Type II deoxyuridine triphosphatase"/>
    <property type="match status" value="1"/>
</dbReference>
<gene>
    <name evidence="1" type="ORF">FHS03_002069</name>
</gene>
<reference evidence="1 2" key="1">
    <citation type="submission" date="2020-08" db="EMBL/GenBank/DDBJ databases">
        <title>Genomic Encyclopedia of Type Strains, Phase III (KMG-III): the genomes of soil and plant-associated and newly described type strains.</title>
        <authorList>
            <person name="Whitman W."/>
        </authorList>
    </citation>
    <scope>NUCLEOTIDE SEQUENCE [LARGE SCALE GENOMIC DNA]</scope>
    <source>
        <strain evidence="1 2">CECT 8897</strain>
    </source>
</reference>
<proteinExistence type="predicted"/>
<accession>A0A7W5FUB9</accession>
<organism evidence="1 2">
    <name type="scientific">Pseudoduganella violacea</name>
    <dbReference type="NCBI Taxonomy" id="1715466"/>
    <lineage>
        <taxon>Bacteria</taxon>
        <taxon>Pseudomonadati</taxon>
        <taxon>Pseudomonadota</taxon>
        <taxon>Betaproteobacteria</taxon>
        <taxon>Burkholderiales</taxon>
        <taxon>Oxalobacteraceae</taxon>
        <taxon>Telluria group</taxon>
        <taxon>Pseudoduganella</taxon>
    </lineage>
</organism>
<dbReference type="Proteomes" id="UP000541535">
    <property type="component" value="Unassembled WGS sequence"/>
</dbReference>
<dbReference type="Pfam" id="PF08761">
    <property type="entry name" value="dUTPase_2"/>
    <property type="match status" value="1"/>
</dbReference>
<name>A0A7W5FUB9_9BURK</name>
<dbReference type="EMBL" id="JACHXD010000005">
    <property type="protein sequence ID" value="MBB3119018.1"/>
    <property type="molecule type" value="Genomic_DNA"/>
</dbReference>
<evidence type="ECO:0000313" key="2">
    <source>
        <dbReference type="Proteomes" id="UP000541535"/>
    </source>
</evidence>
<sequence>MGEALDHLGWKWWKKQVADEAQASIELIDILHFLLSHELVQAKGDIELAAERLVAVSKPHQTSVQFDGKAHLLDDDPRSLFELLAGLASVRRSELRVLEACFRAMNMTWNQVYVQYVSKNVLNIFRQEHGYTDGSYVEEWFGQEDNVHLAEITTSLDSASANFSDDLKRQLAERYQAACSAATKA</sequence>
<protein>
    <recommendedName>
        <fullName evidence="3">dUTPase</fullName>
    </recommendedName>
</protein>
<dbReference type="SUPFAM" id="SSF101386">
    <property type="entry name" value="all-alpha NTP pyrophosphatases"/>
    <property type="match status" value="1"/>
</dbReference>
<dbReference type="AlphaFoldDB" id="A0A7W5FUB9"/>